<gene>
    <name evidence="3" type="ORF">MB84_08065</name>
</gene>
<dbReference type="SUPFAM" id="SSF54292">
    <property type="entry name" value="2Fe-2S ferredoxin-like"/>
    <property type="match status" value="1"/>
</dbReference>
<dbReference type="InterPro" id="IPR006058">
    <property type="entry name" value="2Fe2S_fd_BS"/>
</dbReference>
<dbReference type="CDD" id="cd06185">
    <property type="entry name" value="PDR_like"/>
    <property type="match status" value="1"/>
</dbReference>
<evidence type="ECO:0000313" key="4">
    <source>
        <dbReference type="Proteomes" id="UP000035050"/>
    </source>
</evidence>
<feature type="domain" description="2Fe-2S ferredoxin-type" evidence="1">
    <location>
        <begin position="235"/>
        <end position="320"/>
    </location>
</feature>
<name>A0A0E3U9I6_9BURK</name>
<dbReference type="GO" id="GO:0016491">
    <property type="term" value="F:oxidoreductase activity"/>
    <property type="evidence" value="ECO:0007669"/>
    <property type="project" value="InterPro"/>
</dbReference>
<dbReference type="PATRIC" id="fig|573737.6.peg.2462"/>
<dbReference type="KEGG" id="pox:MB84_08065"/>
<dbReference type="Pfam" id="PF00175">
    <property type="entry name" value="NAD_binding_1"/>
    <property type="match status" value="1"/>
</dbReference>
<dbReference type="SUPFAM" id="SSF52343">
    <property type="entry name" value="Ferredoxin reductase-like, C-terminal NADP-linked domain"/>
    <property type="match status" value="1"/>
</dbReference>
<accession>A0A0E3U9I6</accession>
<sequence length="320" mass="34470">MNEPNSPAGALLKMRLASIQYLARDTLAYAFESLDGSPLPAAEPGAHIGLHLPNGLVRQYSLLEGNANPRSYQVGVKRDAKSRGGSRFMHEELRCGTVLSVEAPRNNFPLHEDAAHTVLIGGGIGITPVLCMARRLKSLGRSASLYYSCRERVDVAFADELARYDNVPVHVDAEVGGVLNMAKIVAEHPAGAHFYCCGPGPMLAAFEEATASLPREQVHVEYFTAKQEAALDGGYTVELRRSNKTLSVPPGQTILQVVRDAGVDVPYSCEQGVCGACETRVIEGRPDHRDAILSDPEKAANETMIICCSGCKGDRLVLDL</sequence>
<evidence type="ECO:0000313" key="3">
    <source>
        <dbReference type="EMBL" id="AKC72228.1"/>
    </source>
</evidence>
<dbReference type="Gene3D" id="3.40.50.80">
    <property type="entry name" value="Nucleotide-binding domain of ferredoxin-NADP reductase (FNR) module"/>
    <property type="match status" value="1"/>
</dbReference>
<dbReference type="PROSITE" id="PS51384">
    <property type="entry name" value="FAD_FR"/>
    <property type="match status" value="1"/>
</dbReference>
<dbReference type="RefSeq" id="WP_046293360.1">
    <property type="nucleotide sequence ID" value="NZ_CP011253.3"/>
</dbReference>
<dbReference type="SUPFAM" id="SSF63380">
    <property type="entry name" value="Riboflavin synthase domain-like"/>
    <property type="match status" value="1"/>
</dbReference>
<dbReference type="PRINTS" id="PR00409">
    <property type="entry name" value="PHDIOXRDTASE"/>
</dbReference>
<dbReference type="EMBL" id="CP011253">
    <property type="protein sequence ID" value="AKC72228.1"/>
    <property type="molecule type" value="Genomic_DNA"/>
</dbReference>
<dbReference type="InterPro" id="IPR001041">
    <property type="entry name" value="2Fe-2S_ferredoxin-type"/>
</dbReference>
<feature type="domain" description="FAD-binding FR-type" evidence="2">
    <location>
        <begin position="9"/>
        <end position="111"/>
    </location>
</feature>
<dbReference type="OrthoDB" id="544091at2"/>
<dbReference type="Proteomes" id="UP000035050">
    <property type="component" value="Chromosome"/>
</dbReference>
<dbReference type="InterPro" id="IPR036010">
    <property type="entry name" value="2Fe-2S_ferredoxin-like_sf"/>
</dbReference>
<reference evidence="3" key="1">
    <citation type="submission" date="2016-06" db="EMBL/GenBank/DDBJ databases">
        <title>Pandoraea oxalativorans DSM 23570 Genome Sequencing.</title>
        <authorList>
            <person name="Ee R."/>
            <person name="Lim Y.-L."/>
            <person name="Yong D."/>
            <person name="Yin W.-F."/>
            <person name="Chan K.-G."/>
        </authorList>
    </citation>
    <scope>NUCLEOTIDE SEQUENCE</scope>
    <source>
        <strain evidence="3">DSM 23570</strain>
    </source>
</reference>
<proteinExistence type="predicted"/>
<dbReference type="PANTHER" id="PTHR30212:SF2">
    <property type="entry name" value="PROTEIN YIIM"/>
    <property type="match status" value="1"/>
</dbReference>
<dbReference type="InterPro" id="IPR052353">
    <property type="entry name" value="Benzoxazolinone_Detox_Enz"/>
</dbReference>
<keyword evidence="4" id="KW-1185">Reference proteome</keyword>
<evidence type="ECO:0000259" key="2">
    <source>
        <dbReference type="PROSITE" id="PS51384"/>
    </source>
</evidence>
<dbReference type="Gene3D" id="2.40.30.10">
    <property type="entry name" value="Translation factors"/>
    <property type="match status" value="1"/>
</dbReference>
<dbReference type="HOGENOM" id="CLU_003827_17_0_4"/>
<dbReference type="PROSITE" id="PS00197">
    <property type="entry name" value="2FE2S_FER_1"/>
    <property type="match status" value="1"/>
</dbReference>
<dbReference type="AlphaFoldDB" id="A0A0E3U9I6"/>
<dbReference type="InterPro" id="IPR017938">
    <property type="entry name" value="Riboflavin_synthase-like_b-brl"/>
</dbReference>
<dbReference type="Pfam" id="PF00111">
    <property type="entry name" value="Fer2"/>
    <property type="match status" value="1"/>
</dbReference>
<evidence type="ECO:0000259" key="1">
    <source>
        <dbReference type="PROSITE" id="PS51085"/>
    </source>
</evidence>
<dbReference type="InterPro" id="IPR001433">
    <property type="entry name" value="OxRdtase_FAD/NAD-bd"/>
</dbReference>
<dbReference type="InterPro" id="IPR012675">
    <property type="entry name" value="Beta-grasp_dom_sf"/>
</dbReference>
<dbReference type="CDD" id="cd00207">
    <property type="entry name" value="fer2"/>
    <property type="match status" value="1"/>
</dbReference>
<dbReference type="GO" id="GO:0051537">
    <property type="term" value="F:2 iron, 2 sulfur cluster binding"/>
    <property type="evidence" value="ECO:0007669"/>
    <property type="project" value="InterPro"/>
</dbReference>
<dbReference type="PANTHER" id="PTHR30212">
    <property type="entry name" value="PROTEIN YIIM"/>
    <property type="match status" value="1"/>
</dbReference>
<dbReference type="InterPro" id="IPR017927">
    <property type="entry name" value="FAD-bd_FR_type"/>
</dbReference>
<dbReference type="Gene3D" id="3.10.20.30">
    <property type="match status" value="1"/>
</dbReference>
<dbReference type="PROSITE" id="PS51085">
    <property type="entry name" value="2FE2S_FER_2"/>
    <property type="match status" value="1"/>
</dbReference>
<organism evidence="3 4">
    <name type="scientific">Pandoraea oxalativorans</name>
    <dbReference type="NCBI Taxonomy" id="573737"/>
    <lineage>
        <taxon>Bacteria</taxon>
        <taxon>Pseudomonadati</taxon>
        <taxon>Pseudomonadota</taxon>
        <taxon>Betaproteobacteria</taxon>
        <taxon>Burkholderiales</taxon>
        <taxon>Burkholderiaceae</taxon>
        <taxon>Pandoraea</taxon>
    </lineage>
</organism>
<protein>
    <submittedName>
        <fullName evidence="3">Ferredoxin</fullName>
    </submittedName>
</protein>
<dbReference type="InterPro" id="IPR039261">
    <property type="entry name" value="FNR_nucleotide-bd"/>
</dbReference>